<comment type="similarity">
    <text evidence="2">Belongs to the CPA3 antiporters (TC 2.A.63) subunit C family.</text>
</comment>
<dbReference type="PANTHER" id="PTHR34583">
    <property type="entry name" value="ANTIPORTER SUBUNIT MNHC2-RELATED"/>
    <property type="match status" value="1"/>
</dbReference>
<organism evidence="8 9">
    <name type="scientific">Hydrocarboniclastica marina</name>
    <dbReference type="NCBI Taxonomy" id="2259620"/>
    <lineage>
        <taxon>Bacteria</taxon>
        <taxon>Pseudomonadati</taxon>
        <taxon>Pseudomonadota</taxon>
        <taxon>Gammaproteobacteria</taxon>
        <taxon>Alteromonadales</taxon>
        <taxon>Alteromonadaceae</taxon>
        <taxon>Hydrocarboniclastica</taxon>
    </lineage>
</organism>
<accession>A0A4P7XEW2</accession>
<dbReference type="Pfam" id="PF00420">
    <property type="entry name" value="Oxidored_q2"/>
    <property type="match status" value="1"/>
</dbReference>
<evidence type="ECO:0000256" key="3">
    <source>
        <dbReference type="ARBA" id="ARBA00022475"/>
    </source>
</evidence>
<evidence type="ECO:0000256" key="6">
    <source>
        <dbReference type="ARBA" id="ARBA00023136"/>
    </source>
</evidence>
<dbReference type="KEGG" id="hmi:soil367_00935"/>
<evidence type="ECO:0000313" key="8">
    <source>
        <dbReference type="EMBL" id="QCF24632.1"/>
    </source>
</evidence>
<keyword evidence="9" id="KW-1185">Reference proteome</keyword>
<evidence type="ECO:0000256" key="1">
    <source>
        <dbReference type="ARBA" id="ARBA00004651"/>
    </source>
</evidence>
<keyword evidence="6 7" id="KW-0472">Membrane</keyword>
<dbReference type="Proteomes" id="UP000298049">
    <property type="component" value="Chromosome"/>
</dbReference>
<dbReference type="RefSeq" id="WP_136546026.1">
    <property type="nucleotide sequence ID" value="NZ_CP031093.1"/>
</dbReference>
<proteinExistence type="inferred from homology"/>
<dbReference type="Gene3D" id="1.10.287.3510">
    <property type="match status" value="1"/>
</dbReference>
<name>A0A4P7XEW2_9ALTE</name>
<feature type="transmembrane region" description="Helical" evidence="7">
    <location>
        <begin position="32"/>
        <end position="50"/>
    </location>
</feature>
<feature type="transmembrane region" description="Helical" evidence="7">
    <location>
        <begin position="6"/>
        <end position="25"/>
    </location>
</feature>
<evidence type="ECO:0000256" key="4">
    <source>
        <dbReference type="ARBA" id="ARBA00022692"/>
    </source>
</evidence>
<gene>
    <name evidence="8" type="ORF">soil367_00935</name>
</gene>
<dbReference type="EMBL" id="CP031093">
    <property type="protein sequence ID" value="QCF24632.1"/>
    <property type="molecule type" value="Genomic_DNA"/>
</dbReference>
<comment type="subcellular location">
    <subcellularLocation>
        <location evidence="1">Cell membrane</location>
        <topology evidence="1">Multi-pass membrane protein</topology>
    </subcellularLocation>
</comment>
<dbReference type="GO" id="GO:0005886">
    <property type="term" value="C:plasma membrane"/>
    <property type="evidence" value="ECO:0007669"/>
    <property type="project" value="UniProtKB-SubCell"/>
</dbReference>
<keyword evidence="3" id="KW-1003">Cell membrane</keyword>
<evidence type="ECO:0000256" key="5">
    <source>
        <dbReference type="ARBA" id="ARBA00022989"/>
    </source>
</evidence>
<keyword evidence="5 7" id="KW-1133">Transmembrane helix</keyword>
<dbReference type="InterPro" id="IPR050601">
    <property type="entry name" value="CPA3_antiporter_subunitC"/>
</dbReference>
<reference evidence="8 9" key="1">
    <citation type="submission" date="2018-07" db="EMBL/GenBank/DDBJ databases">
        <title>Marsedoiliclastica nanhaica gen. nov. sp. nov., a novel marine hydrocarbonoclastic bacterium isolated from an in-situ enriched hydrocarbon-degrading consortium in deep-sea sediment.</title>
        <authorList>
            <person name="Dong C."/>
            <person name="Ma T."/>
            <person name="Liu R."/>
            <person name="Shao Z."/>
        </authorList>
    </citation>
    <scope>NUCLEOTIDE SEQUENCE [LARGE SCALE GENOMIC DNA]</scope>
    <source>
        <strain evidence="9">soil36-7</strain>
    </source>
</reference>
<evidence type="ECO:0000256" key="2">
    <source>
        <dbReference type="ARBA" id="ARBA00010388"/>
    </source>
</evidence>
<dbReference type="OrthoDB" id="1494613at2"/>
<evidence type="ECO:0000313" key="9">
    <source>
        <dbReference type="Proteomes" id="UP000298049"/>
    </source>
</evidence>
<dbReference type="PANTHER" id="PTHR34583:SF2">
    <property type="entry name" value="ANTIPORTER SUBUNIT MNHC2-RELATED"/>
    <property type="match status" value="1"/>
</dbReference>
<keyword evidence="4 7" id="KW-0812">Transmembrane</keyword>
<dbReference type="InterPro" id="IPR039428">
    <property type="entry name" value="NUOK/Mnh_C1-like"/>
</dbReference>
<feature type="transmembrane region" description="Helical" evidence="7">
    <location>
        <begin position="62"/>
        <end position="82"/>
    </location>
</feature>
<evidence type="ECO:0000256" key="7">
    <source>
        <dbReference type="SAM" id="Phobius"/>
    </source>
</evidence>
<protein>
    <submittedName>
        <fullName evidence="8">Na+/H+ antiporter subunit C</fullName>
    </submittedName>
</protein>
<sequence length="106" mass="11132">MNAALLYALGGTVLVALGLYTFATVAHLLRKLLAFNVMASGTFLILVGLGQTDGQADPVPQALVLTGIVVAFGSTALALVLLRRWFQATGSATLETERQTNDQEPS</sequence>
<dbReference type="AlphaFoldDB" id="A0A4P7XEW2"/>